<dbReference type="GO" id="GO:0061844">
    <property type="term" value="P:antimicrobial humoral immune response mediated by antimicrobial peptide"/>
    <property type="evidence" value="ECO:0000318"/>
    <property type="project" value="GO_Central"/>
</dbReference>
<dbReference type="Gene3D" id="3.10.450.10">
    <property type="match status" value="1"/>
</dbReference>
<dbReference type="InterPro" id="IPR001894">
    <property type="entry name" value="Cathelicidin-like"/>
</dbReference>
<dbReference type="InParanoid" id="K7E665"/>
<reference evidence="6" key="3">
    <citation type="submission" date="2025-09" db="UniProtKB">
        <authorList>
            <consortium name="Ensembl"/>
        </authorList>
    </citation>
    <scope>IDENTIFICATION</scope>
</reference>
<gene>
    <name evidence="6" type="primary">LOC100617165</name>
</gene>
<evidence type="ECO:0000256" key="2">
    <source>
        <dbReference type="ARBA" id="ARBA00005320"/>
    </source>
</evidence>
<reference evidence="6" key="2">
    <citation type="submission" date="2025-08" db="UniProtKB">
        <authorList>
            <consortium name="Ensembl"/>
        </authorList>
    </citation>
    <scope>IDENTIFICATION</scope>
</reference>
<dbReference type="RefSeq" id="XP_007499779.1">
    <property type="nucleotide sequence ID" value="XM_007499717.3"/>
</dbReference>
<dbReference type="GO" id="GO:0045087">
    <property type="term" value="P:innate immune response"/>
    <property type="evidence" value="ECO:0000318"/>
    <property type="project" value="GO_Central"/>
</dbReference>
<dbReference type="OMA" id="THDKAVG"/>
<organism evidence="6 7">
    <name type="scientific">Monodelphis domestica</name>
    <name type="common">Gray short-tailed opossum</name>
    <dbReference type="NCBI Taxonomy" id="13616"/>
    <lineage>
        <taxon>Eukaryota</taxon>
        <taxon>Metazoa</taxon>
        <taxon>Chordata</taxon>
        <taxon>Craniata</taxon>
        <taxon>Vertebrata</taxon>
        <taxon>Euteleostomi</taxon>
        <taxon>Mammalia</taxon>
        <taxon>Metatheria</taxon>
        <taxon>Didelphimorphia</taxon>
        <taxon>Didelphidae</taxon>
        <taxon>Monodelphis</taxon>
    </lineage>
</organism>
<keyword evidence="3" id="KW-0964">Secreted</keyword>
<dbReference type="GO" id="GO:0050830">
    <property type="term" value="P:defense response to Gram-positive bacterium"/>
    <property type="evidence" value="ECO:0000318"/>
    <property type="project" value="GO_Central"/>
</dbReference>
<dbReference type="Bgee" id="ENSMODG00000028307">
    <property type="expression patterns" value="Expressed in skeleton of lower jaw and 4 other cell types or tissues"/>
</dbReference>
<dbReference type="InterPro" id="IPR046350">
    <property type="entry name" value="Cystatin_sf"/>
</dbReference>
<protein>
    <submittedName>
        <fullName evidence="6">Cathelicidin-4-like</fullName>
    </submittedName>
</protein>
<keyword evidence="5" id="KW-0732">Signal</keyword>
<dbReference type="GeneTree" id="ENSGT00390000000410"/>
<dbReference type="KEGG" id="mdo:100617165"/>
<evidence type="ECO:0000256" key="3">
    <source>
        <dbReference type="ARBA" id="ARBA00022525"/>
    </source>
</evidence>
<keyword evidence="4" id="KW-1015">Disulfide bond</keyword>
<dbReference type="PANTHER" id="PTHR10206:SF2">
    <property type="entry name" value="CATHELICIDIN ANTIMICROBIAL PEPTIDE"/>
    <property type="match status" value="1"/>
</dbReference>
<comment type="subcellular location">
    <subcellularLocation>
        <location evidence="1">Secreted</location>
    </subcellularLocation>
</comment>
<dbReference type="Pfam" id="PF00666">
    <property type="entry name" value="Cathelicidins"/>
    <property type="match status" value="1"/>
</dbReference>
<comment type="similarity">
    <text evidence="2">Belongs to the cathelicidin family.</text>
</comment>
<evidence type="ECO:0000256" key="4">
    <source>
        <dbReference type="ARBA" id="ARBA00023157"/>
    </source>
</evidence>
<dbReference type="PANTHER" id="PTHR10206">
    <property type="entry name" value="CATHELICIDIN"/>
    <property type="match status" value="1"/>
</dbReference>
<dbReference type="GO" id="GO:0005615">
    <property type="term" value="C:extracellular space"/>
    <property type="evidence" value="ECO:0000318"/>
    <property type="project" value="GO_Central"/>
</dbReference>
<proteinExistence type="inferred from homology"/>
<dbReference type="AlphaFoldDB" id="K7E665"/>
<reference evidence="6 7" key="1">
    <citation type="journal article" date="2007" name="Nature">
        <title>Genome of the marsupial Monodelphis domestica reveals innovation in non-coding sequences.</title>
        <authorList>
            <person name="Mikkelsen T.S."/>
            <person name="Wakefield M.J."/>
            <person name="Aken B."/>
            <person name="Amemiya C.T."/>
            <person name="Chang J.L."/>
            <person name="Duke S."/>
            <person name="Garber M."/>
            <person name="Gentles A.J."/>
            <person name="Goodstadt L."/>
            <person name="Heger A."/>
            <person name="Jurka J."/>
            <person name="Kamal M."/>
            <person name="Mauceli E."/>
            <person name="Searle S.M."/>
            <person name="Sharpe T."/>
            <person name="Baker M.L."/>
            <person name="Batzer M.A."/>
            <person name="Benos P.V."/>
            <person name="Belov K."/>
            <person name="Clamp M."/>
            <person name="Cook A."/>
            <person name="Cuff J."/>
            <person name="Das R."/>
            <person name="Davidow L."/>
            <person name="Deakin J.E."/>
            <person name="Fazzari M.J."/>
            <person name="Glass J.L."/>
            <person name="Grabherr M."/>
            <person name="Greally J.M."/>
            <person name="Gu W."/>
            <person name="Hore T.A."/>
            <person name="Huttley G.A."/>
            <person name="Kleber M."/>
            <person name="Jirtle R.L."/>
            <person name="Koina E."/>
            <person name="Lee J.T."/>
            <person name="Mahony S."/>
            <person name="Marra M.A."/>
            <person name="Miller R.D."/>
            <person name="Nicholls R.D."/>
            <person name="Oda M."/>
            <person name="Papenfuss A.T."/>
            <person name="Parra Z.E."/>
            <person name="Pollock D.D."/>
            <person name="Ray D.A."/>
            <person name="Schein J.E."/>
            <person name="Speed T.P."/>
            <person name="Thompson K."/>
            <person name="VandeBerg J.L."/>
            <person name="Wade C.M."/>
            <person name="Walker J.A."/>
            <person name="Waters P.D."/>
            <person name="Webber C."/>
            <person name="Weidman J.R."/>
            <person name="Xie X."/>
            <person name="Zody M.C."/>
            <person name="Baldwin J."/>
            <person name="Abdouelleil A."/>
            <person name="Abdulkadir J."/>
            <person name="Abebe A."/>
            <person name="Abera B."/>
            <person name="Abreu J."/>
            <person name="Acer S.C."/>
            <person name="Aftuck L."/>
            <person name="Alexander A."/>
            <person name="An P."/>
            <person name="Anderson E."/>
            <person name="Anderson S."/>
            <person name="Arachi H."/>
            <person name="Azer M."/>
            <person name="Bachantsang P."/>
            <person name="Barry A."/>
            <person name="Bayul T."/>
            <person name="Berlin A."/>
            <person name="Bessette D."/>
            <person name="Bloom T."/>
            <person name="Bloom T."/>
            <person name="Boguslavskiy L."/>
            <person name="Bonnet C."/>
            <person name="Boukhgalter B."/>
            <person name="Bourzgui I."/>
            <person name="Brown A."/>
            <person name="Cahill P."/>
            <person name="Channer S."/>
            <person name="Cheshatsang Y."/>
            <person name="Chuda L."/>
            <person name="Citroen M."/>
            <person name="Collymore A."/>
            <person name="Cooke P."/>
            <person name="Costello M."/>
            <person name="D'Aco K."/>
            <person name="Daza R."/>
            <person name="De Haan G."/>
            <person name="DeGray S."/>
            <person name="DeMaso C."/>
            <person name="Dhargay N."/>
            <person name="Dooley K."/>
            <person name="Dooley E."/>
            <person name="Doricent M."/>
            <person name="Dorje P."/>
            <person name="Dorjee K."/>
            <person name="Dupes A."/>
            <person name="Elong R."/>
            <person name="Falk J."/>
            <person name="Farina A."/>
            <person name="Faro S."/>
            <person name="Ferguson D."/>
            <person name="Fisher S."/>
            <person name="Foley C.D."/>
            <person name="Franke A."/>
            <person name="Friedrich D."/>
            <person name="Gadbois L."/>
            <person name="Gearin G."/>
            <person name="Gearin C.R."/>
            <person name="Giannoukos G."/>
            <person name="Goode T."/>
            <person name="Graham J."/>
            <person name="Grandbois E."/>
            <person name="Grewal S."/>
            <person name="Gyaltsen K."/>
            <person name="Hafez N."/>
            <person name="Hagos B."/>
            <person name="Hall J."/>
            <person name="Henson C."/>
            <person name="Hollinger A."/>
            <person name="Honan T."/>
            <person name="Huard M.D."/>
            <person name="Hughes L."/>
            <person name="Hurhula B."/>
            <person name="Husby M.E."/>
            <person name="Kamat A."/>
            <person name="Kanga B."/>
            <person name="Kashin S."/>
            <person name="Khazanovich D."/>
            <person name="Kisner P."/>
            <person name="Lance K."/>
            <person name="Lara M."/>
            <person name="Lee W."/>
            <person name="Lennon N."/>
            <person name="Letendre F."/>
            <person name="LeVine R."/>
            <person name="Lipovsky A."/>
            <person name="Liu X."/>
            <person name="Liu J."/>
            <person name="Liu S."/>
            <person name="Lokyitsang T."/>
            <person name="Lokyitsang Y."/>
            <person name="Lubonja R."/>
            <person name="Lui A."/>
            <person name="MacDonald P."/>
            <person name="Magnisalis V."/>
            <person name="Maru K."/>
            <person name="Matthews C."/>
            <person name="McCusker W."/>
            <person name="McDonough S."/>
            <person name="Mehta T."/>
            <person name="Meldrim J."/>
            <person name="Meneus L."/>
            <person name="Mihai O."/>
            <person name="Mihalev A."/>
            <person name="Mihova T."/>
            <person name="Mittelman R."/>
            <person name="Mlenga V."/>
            <person name="Montmayeur A."/>
            <person name="Mulrain L."/>
            <person name="Navidi A."/>
            <person name="Naylor J."/>
            <person name="Negash T."/>
            <person name="Nguyen T."/>
            <person name="Nguyen N."/>
            <person name="Nicol R."/>
            <person name="Norbu C."/>
            <person name="Norbu N."/>
            <person name="Novod N."/>
            <person name="O'Neill B."/>
            <person name="Osman S."/>
            <person name="Markiewicz E."/>
            <person name="Oyono O.L."/>
            <person name="Patti C."/>
            <person name="Phunkhang P."/>
            <person name="Pierre F."/>
            <person name="Priest M."/>
            <person name="Raghuraman S."/>
            <person name="Rege F."/>
            <person name="Reyes R."/>
            <person name="Rise C."/>
            <person name="Rogov P."/>
            <person name="Ross K."/>
            <person name="Ryan E."/>
            <person name="Settipalli S."/>
            <person name="Shea T."/>
            <person name="Sherpa N."/>
            <person name="Shi L."/>
            <person name="Shih D."/>
            <person name="Sparrow T."/>
            <person name="Spaulding J."/>
            <person name="Stalker J."/>
            <person name="Stange-Thomann N."/>
            <person name="Stavropoulos S."/>
            <person name="Stone C."/>
            <person name="Strader C."/>
            <person name="Tesfaye S."/>
            <person name="Thomson T."/>
            <person name="Thoulutsang Y."/>
            <person name="Thoulutsang D."/>
            <person name="Topham K."/>
            <person name="Topping I."/>
            <person name="Tsamla T."/>
            <person name="Vassiliev H."/>
            <person name="Vo A."/>
            <person name="Wangchuk T."/>
            <person name="Wangdi T."/>
            <person name="Weiand M."/>
            <person name="Wilkinson J."/>
            <person name="Wilson A."/>
            <person name="Yadav S."/>
            <person name="Young G."/>
            <person name="Yu Q."/>
            <person name="Zembek L."/>
            <person name="Zhong D."/>
            <person name="Zimmer A."/>
            <person name="Zwirko Z."/>
            <person name="Jaffe D.B."/>
            <person name="Alvarez P."/>
            <person name="Brockman W."/>
            <person name="Butler J."/>
            <person name="Chin C."/>
            <person name="Gnerre S."/>
            <person name="MacCallum I."/>
            <person name="Graves J.A."/>
            <person name="Ponting C.P."/>
            <person name="Breen M."/>
            <person name="Samollow P.B."/>
            <person name="Lander E.S."/>
            <person name="Lindblad-Toh K."/>
        </authorList>
    </citation>
    <scope>NUCLEOTIDE SEQUENCE [LARGE SCALE GENOMIC DNA]</scope>
</reference>
<dbReference type="GeneID" id="100617165"/>
<dbReference type="FunFam" id="3.10.450.10:FF:000041">
    <property type="entry name" value="Uncharacterized protein"/>
    <property type="match status" value="1"/>
</dbReference>
<evidence type="ECO:0000313" key="6">
    <source>
        <dbReference type="Ensembl" id="ENSMODP00000041267.1"/>
    </source>
</evidence>
<feature type="chain" id="PRO_5003900438" evidence="5">
    <location>
        <begin position="24"/>
        <end position="164"/>
    </location>
</feature>
<name>K7E665_MONDO</name>
<dbReference type="OrthoDB" id="9930485at2759"/>
<evidence type="ECO:0000256" key="1">
    <source>
        <dbReference type="ARBA" id="ARBA00004613"/>
    </source>
</evidence>
<dbReference type="GO" id="GO:0001530">
    <property type="term" value="F:lipopolysaccharide binding"/>
    <property type="evidence" value="ECO:0000318"/>
    <property type="project" value="GO_Central"/>
</dbReference>
<dbReference type="SUPFAM" id="SSF54403">
    <property type="entry name" value="Cystatin/monellin"/>
    <property type="match status" value="1"/>
</dbReference>
<accession>K7E665</accession>
<evidence type="ECO:0000256" key="5">
    <source>
        <dbReference type="SAM" id="SignalP"/>
    </source>
</evidence>
<feature type="signal peptide" evidence="5">
    <location>
        <begin position="1"/>
        <end position="23"/>
    </location>
</feature>
<dbReference type="STRING" id="13616.ENSMODP00000041267"/>
<dbReference type="GO" id="GO:0050829">
    <property type="term" value="P:defense response to Gram-negative bacterium"/>
    <property type="evidence" value="ECO:0000318"/>
    <property type="project" value="GO_Central"/>
</dbReference>
<evidence type="ECO:0000313" key="7">
    <source>
        <dbReference type="Proteomes" id="UP000002280"/>
    </source>
</evidence>
<sequence>MEHLRKVLLLVSVVTLIPAQVLPQSSPRDGNTLSAAIHFYNQVHGTKNAFKVLETHPPPSNQGALEQRLKFLSFTMKETMCPRNEEFPLQQCDFKRDGLVKKCQASVSNEQDIVAIILTCDLGALLLPRSRRALYRRRKYPTSYYLLLGGKGNNRGYKPHIIYV</sequence>
<keyword evidence="7" id="KW-1185">Reference proteome</keyword>
<dbReference type="eggNOG" id="ENOG502SAES">
    <property type="taxonomic scope" value="Eukaryota"/>
</dbReference>
<dbReference type="HOGENOM" id="CLU_121724_2_0_1"/>
<dbReference type="Ensembl" id="ENSMODT00000044376.2">
    <property type="protein sequence ID" value="ENSMODP00000041267.1"/>
    <property type="gene ID" value="ENSMODG00000028307.2"/>
</dbReference>
<dbReference type="Proteomes" id="UP000002280">
    <property type="component" value="Chromosome 6"/>
</dbReference>